<keyword evidence="1" id="KW-0812">Transmembrane</keyword>
<feature type="transmembrane region" description="Helical" evidence="1">
    <location>
        <begin position="53"/>
        <end position="71"/>
    </location>
</feature>
<sequence>MVPEVDPDCKVGSKVLIAQMPKKANLRSSKTSCTWAVLVVRVGSLTLNPSPPFGLLFISPFMGCCGCVFCRERGYKGQRFRVGRGEGVSWKGGFGSKNRGTIGVWWYGFGGEWVMEGWVARLKERMGRG</sequence>
<evidence type="ECO:0000313" key="3">
    <source>
        <dbReference type="Proteomes" id="UP001151760"/>
    </source>
</evidence>
<comment type="caution">
    <text evidence="2">The sequence shown here is derived from an EMBL/GenBank/DDBJ whole genome shotgun (WGS) entry which is preliminary data.</text>
</comment>
<dbReference type="Proteomes" id="UP001151760">
    <property type="component" value="Unassembled WGS sequence"/>
</dbReference>
<reference evidence="2" key="2">
    <citation type="submission" date="2022-01" db="EMBL/GenBank/DDBJ databases">
        <authorList>
            <person name="Yamashiro T."/>
            <person name="Shiraishi A."/>
            <person name="Satake H."/>
            <person name="Nakayama K."/>
        </authorList>
    </citation>
    <scope>NUCLEOTIDE SEQUENCE</scope>
</reference>
<dbReference type="EMBL" id="BQNB010013785">
    <property type="protein sequence ID" value="GJT20240.1"/>
    <property type="molecule type" value="Genomic_DNA"/>
</dbReference>
<evidence type="ECO:0000313" key="2">
    <source>
        <dbReference type="EMBL" id="GJT20240.1"/>
    </source>
</evidence>
<keyword evidence="1" id="KW-0472">Membrane</keyword>
<protein>
    <submittedName>
        <fullName evidence="2">Uncharacterized protein</fullName>
    </submittedName>
</protein>
<name>A0ABQ5BZM8_9ASTR</name>
<keyword evidence="3" id="KW-1185">Reference proteome</keyword>
<gene>
    <name evidence="2" type="ORF">Tco_0878946</name>
</gene>
<accession>A0ABQ5BZM8</accession>
<organism evidence="2 3">
    <name type="scientific">Tanacetum coccineum</name>
    <dbReference type="NCBI Taxonomy" id="301880"/>
    <lineage>
        <taxon>Eukaryota</taxon>
        <taxon>Viridiplantae</taxon>
        <taxon>Streptophyta</taxon>
        <taxon>Embryophyta</taxon>
        <taxon>Tracheophyta</taxon>
        <taxon>Spermatophyta</taxon>
        <taxon>Magnoliopsida</taxon>
        <taxon>eudicotyledons</taxon>
        <taxon>Gunneridae</taxon>
        <taxon>Pentapetalae</taxon>
        <taxon>asterids</taxon>
        <taxon>campanulids</taxon>
        <taxon>Asterales</taxon>
        <taxon>Asteraceae</taxon>
        <taxon>Asteroideae</taxon>
        <taxon>Anthemideae</taxon>
        <taxon>Anthemidinae</taxon>
        <taxon>Tanacetum</taxon>
    </lineage>
</organism>
<evidence type="ECO:0000256" key="1">
    <source>
        <dbReference type="SAM" id="Phobius"/>
    </source>
</evidence>
<reference evidence="2" key="1">
    <citation type="journal article" date="2022" name="Int. J. Mol. Sci.">
        <title>Draft Genome of Tanacetum Coccineum: Genomic Comparison of Closely Related Tanacetum-Family Plants.</title>
        <authorList>
            <person name="Yamashiro T."/>
            <person name="Shiraishi A."/>
            <person name="Nakayama K."/>
            <person name="Satake H."/>
        </authorList>
    </citation>
    <scope>NUCLEOTIDE SEQUENCE</scope>
</reference>
<keyword evidence="1" id="KW-1133">Transmembrane helix</keyword>
<proteinExistence type="predicted"/>